<keyword evidence="3" id="KW-0540">Nuclease</keyword>
<dbReference type="AlphaFoldDB" id="A0A7W9AJQ6"/>
<dbReference type="PROSITE" id="PS50164">
    <property type="entry name" value="GIY_YIG"/>
    <property type="match status" value="1"/>
</dbReference>
<dbReference type="GO" id="GO:0004519">
    <property type="term" value="F:endonuclease activity"/>
    <property type="evidence" value="ECO:0007669"/>
    <property type="project" value="UniProtKB-KW"/>
</dbReference>
<dbReference type="CDD" id="cd10448">
    <property type="entry name" value="GIY-YIG_unchar_3"/>
    <property type="match status" value="1"/>
</dbReference>
<keyword evidence="4" id="KW-1185">Reference proteome</keyword>
<dbReference type="PANTHER" id="PTHR34477">
    <property type="entry name" value="UPF0213 PROTEIN YHBQ"/>
    <property type="match status" value="1"/>
</dbReference>
<dbReference type="Pfam" id="PF01541">
    <property type="entry name" value="GIY-YIG"/>
    <property type="match status" value="1"/>
</dbReference>
<evidence type="ECO:0000256" key="1">
    <source>
        <dbReference type="ARBA" id="ARBA00007435"/>
    </source>
</evidence>
<dbReference type="SUPFAM" id="SSF82771">
    <property type="entry name" value="GIY-YIG endonuclease"/>
    <property type="match status" value="1"/>
</dbReference>
<keyword evidence="3" id="KW-0378">Hydrolase</keyword>
<dbReference type="PANTHER" id="PTHR34477:SF5">
    <property type="entry name" value="BSL5627 PROTEIN"/>
    <property type="match status" value="1"/>
</dbReference>
<dbReference type="Proteomes" id="UP000549617">
    <property type="component" value="Unassembled WGS sequence"/>
</dbReference>
<gene>
    <name evidence="3" type="ORF">FHS49_002990</name>
</gene>
<dbReference type="InterPro" id="IPR035901">
    <property type="entry name" value="GIY-YIG_endonuc_sf"/>
</dbReference>
<accession>A0A7W9AJQ6</accession>
<organism evidence="3 4">
    <name type="scientific">Sphingobium boeckii</name>
    <dbReference type="NCBI Taxonomy" id="1082345"/>
    <lineage>
        <taxon>Bacteria</taxon>
        <taxon>Pseudomonadati</taxon>
        <taxon>Pseudomonadota</taxon>
        <taxon>Alphaproteobacteria</taxon>
        <taxon>Sphingomonadales</taxon>
        <taxon>Sphingomonadaceae</taxon>
        <taxon>Sphingobium</taxon>
    </lineage>
</organism>
<name>A0A7W9AJQ6_9SPHN</name>
<proteinExistence type="inferred from homology"/>
<evidence type="ECO:0000313" key="4">
    <source>
        <dbReference type="Proteomes" id="UP000549617"/>
    </source>
</evidence>
<comment type="similarity">
    <text evidence="1">Belongs to the UPF0213 family.</text>
</comment>
<dbReference type="InterPro" id="IPR000305">
    <property type="entry name" value="GIY-YIG_endonuc"/>
</dbReference>
<evidence type="ECO:0000313" key="3">
    <source>
        <dbReference type="EMBL" id="MBB5686962.1"/>
    </source>
</evidence>
<feature type="domain" description="GIY-YIG" evidence="2">
    <location>
        <begin position="47"/>
        <end position="124"/>
    </location>
</feature>
<dbReference type="SMART" id="SM00465">
    <property type="entry name" value="GIYc"/>
    <property type="match status" value="1"/>
</dbReference>
<reference evidence="3 4" key="1">
    <citation type="submission" date="2020-08" db="EMBL/GenBank/DDBJ databases">
        <title>Genomic Encyclopedia of Type Strains, Phase IV (KMG-IV): sequencing the most valuable type-strain genomes for metagenomic binning, comparative biology and taxonomic classification.</title>
        <authorList>
            <person name="Goeker M."/>
        </authorList>
    </citation>
    <scope>NUCLEOTIDE SEQUENCE [LARGE SCALE GENOMIC DNA]</scope>
    <source>
        <strain evidence="3 4">DSM 25079</strain>
    </source>
</reference>
<sequence>MQIAGERLILVESGLSGFGITLAFLVTPGLTRGPAFLQALRMGSERKGGWVYIMADRYRGTIYVGVTTHLAVRVYQHRRGEGSDFCARYRLTRLVWAERGDDILQCIAHEKRIKRWRGEWKFALIEQSNAQWHDMFETLA</sequence>
<evidence type="ECO:0000259" key="2">
    <source>
        <dbReference type="PROSITE" id="PS50164"/>
    </source>
</evidence>
<dbReference type="EMBL" id="JACIJC010000005">
    <property type="protein sequence ID" value="MBB5686962.1"/>
    <property type="molecule type" value="Genomic_DNA"/>
</dbReference>
<dbReference type="Gene3D" id="3.40.1440.10">
    <property type="entry name" value="GIY-YIG endonuclease"/>
    <property type="match status" value="1"/>
</dbReference>
<protein>
    <submittedName>
        <fullName evidence="3">Putative endonuclease</fullName>
    </submittedName>
</protein>
<comment type="caution">
    <text evidence="3">The sequence shown here is derived from an EMBL/GenBank/DDBJ whole genome shotgun (WGS) entry which is preliminary data.</text>
</comment>
<keyword evidence="3" id="KW-0255">Endonuclease</keyword>
<dbReference type="InterPro" id="IPR050190">
    <property type="entry name" value="UPF0213_domain"/>
</dbReference>